<reference evidence="2" key="1">
    <citation type="journal article" date="2015" name="Nat. Plants">
        <title>Genome expansion of Arabis alpina linked with retrotransposition and reduced symmetric DNA methylation.</title>
        <authorList>
            <person name="Willing E.M."/>
            <person name="Rawat V."/>
            <person name="Mandakova T."/>
            <person name="Maumus F."/>
            <person name="James G.V."/>
            <person name="Nordstroem K.J."/>
            <person name="Becker C."/>
            <person name="Warthmann N."/>
            <person name="Chica C."/>
            <person name="Szarzynska B."/>
            <person name="Zytnicki M."/>
            <person name="Albani M.C."/>
            <person name="Kiefer C."/>
            <person name="Bergonzi S."/>
            <person name="Castaings L."/>
            <person name="Mateos J.L."/>
            <person name="Berns M.C."/>
            <person name="Bujdoso N."/>
            <person name="Piofczyk T."/>
            <person name="de Lorenzo L."/>
            <person name="Barrero-Sicilia C."/>
            <person name="Mateos I."/>
            <person name="Piednoel M."/>
            <person name="Hagmann J."/>
            <person name="Chen-Min-Tao R."/>
            <person name="Iglesias-Fernandez R."/>
            <person name="Schuster S.C."/>
            <person name="Alonso-Blanco C."/>
            <person name="Roudier F."/>
            <person name="Carbonero P."/>
            <person name="Paz-Ares J."/>
            <person name="Davis S.J."/>
            <person name="Pecinka A."/>
            <person name="Quesneville H."/>
            <person name="Colot V."/>
            <person name="Lysak M.A."/>
            <person name="Weigel D."/>
            <person name="Coupland G."/>
            <person name="Schneeberger K."/>
        </authorList>
    </citation>
    <scope>NUCLEOTIDE SEQUENCE [LARGE SCALE GENOMIC DNA]</scope>
    <source>
        <strain evidence="2">cv. Pajares</strain>
    </source>
</reference>
<sequence>MCEMPDVIHFHGNGFKKMHNVKFLKFYTHVDNNGSNLQLLPHAASLPHKIRLLHWDAYPFTTLRFDFFPRSIVELTLRYSKLQFLGNKSLHLGKLKRLDVSGSKDLRKLPDLSRATQLEELIAEGCRRLKQIMMPLRSSHTLKILDLTNCVGLETLPVLIPEWISLAEQPIFFRCQGTRLKFDITALQPFANLSIEGDIKIRLLEQLEGNAEHLSYISEQETAAELRLRRASHWPESQIFGESLDIWRSYYTEGGAPFRCVSLSAFSSLAELKLINLNIQKVPDDIGLLHSLEKLDLSGNDFKSLPTTLDNLDKLNKVMLCYCRELEVLPNLTQLQTLKLSGCTNLRSLPAHWDSYRLIELDLDNCKNVQSLTHRLGKFTNLMLLDLSRHDFQTIPARITELLLLENLCLNNCKELKSLKELPLNLNYLNAHGCNSLKTVSLPFKHSIKHLDLSECSQLNEVEELITQFLTGGQHKEVCFLLWL</sequence>
<dbReference type="Gramene" id="KFK41710">
    <property type="protein sequence ID" value="KFK41710"/>
    <property type="gene ID" value="AALP_AA2G163300"/>
</dbReference>
<dbReference type="AlphaFoldDB" id="A0A087HHV8"/>
<dbReference type="Proteomes" id="UP000029120">
    <property type="component" value="Chromosome 2"/>
</dbReference>
<dbReference type="OrthoDB" id="283575at2759"/>
<organism evidence="1 2">
    <name type="scientific">Arabis alpina</name>
    <name type="common">Alpine rock-cress</name>
    <dbReference type="NCBI Taxonomy" id="50452"/>
    <lineage>
        <taxon>Eukaryota</taxon>
        <taxon>Viridiplantae</taxon>
        <taxon>Streptophyta</taxon>
        <taxon>Embryophyta</taxon>
        <taxon>Tracheophyta</taxon>
        <taxon>Spermatophyta</taxon>
        <taxon>Magnoliopsida</taxon>
        <taxon>eudicotyledons</taxon>
        <taxon>Gunneridae</taxon>
        <taxon>Pentapetalae</taxon>
        <taxon>rosids</taxon>
        <taxon>malvids</taxon>
        <taxon>Brassicales</taxon>
        <taxon>Brassicaceae</taxon>
        <taxon>Arabideae</taxon>
        <taxon>Arabis</taxon>
    </lineage>
</organism>
<dbReference type="EMBL" id="CM002870">
    <property type="protein sequence ID" value="KFK41710.1"/>
    <property type="molecule type" value="Genomic_DNA"/>
</dbReference>
<accession>A0A087HHV8</accession>
<protein>
    <submittedName>
        <fullName evidence="1">Uncharacterized protein</fullName>
    </submittedName>
</protein>
<dbReference type="GO" id="GO:0006952">
    <property type="term" value="P:defense response"/>
    <property type="evidence" value="ECO:0007669"/>
    <property type="project" value="InterPro"/>
</dbReference>
<dbReference type="PANTHER" id="PTHR11017:SF573">
    <property type="entry name" value="ADP-RIBOSYL CYCLASE_CYCLIC ADP-RIBOSE HYDROLASE"/>
    <property type="match status" value="1"/>
</dbReference>
<evidence type="ECO:0000313" key="2">
    <source>
        <dbReference type="Proteomes" id="UP000029120"/>
    </source>
</evidence>
<dbReference type="SUPFAM" id="SSF52058">
    <property type="entry name" value="L domain-like"/>
    <property type="match status" value="1"/>
</dbReference>
<evidence type="ECO:0000313" key="1">
    <source>
        <dbReference type="EMBL" id="KFK41710.1"/>
    </source>
</evidence>
<dbReference type="Gene3D" id="3.80.10.10">
    <property type="entry name" value="Ribonuclease Inhibitor"/>
    <property type="match status" value="2"/>
</dbReference>
<proteinExistence type="predicted"/>
<name>A0A087HHV8_ARAAL</name>
<dbReference type="PROSITE" id="PS51450">
    <property type="entry name" value="LRR"/>
    <property type="match status" value="1"/>
</dbReference>
<dbReference type="InterPro" id="IPR001611">
    <property type="entry name" value="Leu-rich_rpt"/>
</dbReference>
<dbReference type="OMA" id="RRASHWP"/>
<dbReference type="PANTHER" id="PTHR11017">
    <property type="entry name" value="LEUCINE-RICH REPEAT-CONTAINING PROTEIN"/>
    <property type="match status" value="1"/>
</dbReference>
<dbReference type="InterPro" id="IPR044974">
    <property type="entry name" value="Disease_R_plants"/>
</dbReference>
<dbReference type="InterPro" id="IPR032675">
    <property type="entry name" value="LRR_dom_sf"/>
</dbReference>
<keyword evidence="2" id="KW-1185">Reference proteome</keyword>
<gene>
    <name evidence="1" type="ordered locus">AALP_Aa2g163300</name>
</gene>